<organism evidence="2 3">
    <name type="scientific">Paraburkholderia tropica</name>
    <dbReference type="NCBI Taxonomy" id="92647"/>
    <lineage>
        <taxon>Bacteria</taxon>
        <taxon>Pseudomonadati</taxon>
        <taxon>Pseudomonadota</taxon>
        <taxon>Betaproteobacteria</taxon>
        <taxon>Burkholderiales</taxon>
        <taxon>Burkholderiaceae</taxon>
        <taxon>Paraburkholderia</taxon>
    </lineage>
</organism>
<dbReference type="CDD" id="cd00761">
    <property type="entry name" value="Glyco_tranf_GTA_type"/>
    <property type="match status" value="1"/>
</dbReference>
<dbReference type="InterPro" id="IPR001173">
    <property type="entry name" value="Glyco_trans_2-like"/>
</dbReference>
<evidence type="ECO:0000313" key="3">
    <source>
        <dbReference type="Proteomes" id="UP000183529"/>
    </source>
</evidence>
<dbReference type="Pfam" id="PF00535">
    <property type="entry name" value="Glycos_transf_2"/>
    <property type="match status" value="1"/>
</dbReference>
<dbReference type="Gene3D" id="3.90.550.10">
    <property type="entry name" value="Spore Coat Polysaccharide Biosynthesis Protein SpsA, Chain A"/>
    <property type="match status" value="1"/>
</dbReference>
<proteinExistence type="predicted"/>
<accession>A0AAQ1GCE4</accession>
<evidence type="ECO:0000313" key="2">
    <source>
        <dbReference type="EMBL" id="SEJ18322.1"/>
    </source>
</evidence>
<reference evidence="2 3" key="1">
    <citation type="submission" date="2016-10" db="EMBL/GenBank/DDBJ databases">
        <authorList>
            <person name="Varghese N."/>
            <person name="Submissions S."/>
        </authorList>
    </citation>
    <scope>NUCLEOTIDE SEQUENCE [LARGE SCALE GENOMIC DNA]</scope>
    <source>
        <strain evidence="2 3">LMG 22274</strain>
    </source>
</reference>
<dbReference type="AlphaFoldDB" id="A0AAQ1GCE4"/>
<dbReference type="SUPFAM" id="SSF53448">
    <property type="entry name" value="Nucleotide-diphospho-sugar transferases"/>
    <property type="match status" value="1"/>
</dbReference>
<feature type="domain" description="Glycosyltransferase 2-like" evidence="1">
    <location>
        <begin position="89"/>
        <end position="215"/>
    </location>
</feature>
<gene>
    <name evidence="2" type="ORF">SAMN05216550_10375</name>
</gene>
<dbReference type="EMBL" id="FNZM01000003">
    <property type="protein sequence ID" value="SEJ18322.1"/>
    <property type="molecule type" value="Genomic_DNA"/>
</dbReference>
<protein>
    <submittedName>
        <fullName evidence="2">Glycosyl transferase family 2</fullName>
    </submittedName>
</protein>
<dbReference type="InterPro" id="IPR050834">
    <property type="entry name" value="Glycosyltransf_2"/>
</dbReference>
<dbReference type="PANTHER" id="PTHR43685">
    <property type="entry name" value="GLYCOSYLTRANSFERASE"/>
    <property type="match status" value="1"/>
</dbReference>
<dbReference type="Proteomes" id="UP000183529">
    <property type="component" value="Unassembled WGS sequence"/>
</dbReference>
<comment type="caution">
    <text evidence="2">The sequence shown here is derived from an EMBL/GenBank/DDBJ whole genome shotgun (WGS) entry which is preliminary data.</text>
</comment>
<dbReference type="PANTHER" id="PTHR43685:SF2">
    <property type="entry name" value="GLYCOSYLTRANSFERASE 2-LIKE DOMAIN-CONTAINING PROTEIN"/>
    <property type="match status" value="1"/>
</dbReference>
<dbReference type="InterPro" id="IPR029044">
    <property type="entry name" value="Nucleotide-diphossugar_trans"/>
</dbReference>
<name>A0AAQ1GCE4_9BURK</name>
<evidence type="ECO:0000259" key="1">
    <source>
        <dbReference type="Pfam" id="PF00535"/>
    </source>
</evidence>
<dbReference type="GO" id="GO:0016740">
    <property type="term" value="F:transferase activity"/>
    <property type="evidence" value="ECO:0007669"/>
    <property type="project" value="UniProtKB-KW"/>
</dbReference>
<keyword evidence="2" id="KW-0808">Transferase</keyword>
<sequence length="417" mass="46780">MTRGYLPVSAPQAFICTAPCVFLLESSDEFAQRPPNQRFPEFAKLAIYFQFLSSFYPLPSCKLFGVRMANLTMITEQWGRPMTIKTKVSICLPTCNRPDLLIRCIESCLQQTHTNIEIVIGDDSQDDRTAALIAARYGRNKRIAYRRNTPPLGQARNVASLFARATGEKILLIHDDDLLVANGIERLLAQWTRYPDLQVAFGNQYEADHRGRIDLAGSRRLNLAFHRTPAAAGLLALPGRAGIVQMFPNNGWLADAALVKQIGYGGHDEVCCDFVFGTQLCLAARKVCYVDDYVSVYCKTDVSVSQATRHTPNAASLAAWRFVQALALPPALEPARRIALRRLVPIVVSLHARNREARIGLKLALRNLRAYRFGLSPRLYYHLLMIWRSARRVNPALPSLDFDASEQPVDITRTRLP</sequence>